<dbReference type="GO" id="GO:0005737">
    <property type="term" value="C:cytoplasm"/>
    <property type="evidence" value="ECO:0007669"/>
    <property type="project" value="UniProtKB-SubCell"/>
</dbReference>
<evidence type="ECO:0000256" key="9">
    <source>
        <dbReference type="ARBA" id="ARBA00023002"/>
    </source>
</evidence>
<feature type="binding site" evidence="15">
    <location>
        <begin position="66"/>
        <end position="68"/>
    </location>
    <ligand>
        <name>S-adenosyl-L-methionine</name>
        <dbReference type="ChEBI" id="CHEBI:59789"/>
        <label>2</label>
    </ligand>
</feature>
<dbReference type="InterPro" id="IPR058240">
    <property type="entry name" value="rSAM_sf"/>
</dbReference>
<dbReference type="InterPro" id="IPR006638">
    <property type="entry name" value="Elp3/MiaA/NifB-like_rSAM"/>
</dbReference>
<dbReference type="EMBL" id="LKBA01000004">
    <property type="protein sequence ID" value="KPN64335.1"/>
    <property type="molecule type" value="Genomic_DNA"/>
</dbReference>
<dbReference type="SUPFAM" id="SSF102114">
    <property type="entry name" value="Radical SAM enzymes"/>
    <property type="match status" value="1"/>
</dbReference>
<dbReference type="STRING" id="154981.AKJ29_17050"/>
<dbReference type="GO" id="GO:0051539">
    <property type="term" value="F:4 iron, 4 sulfur cluster binding"/>
    <property type="evidence" value="ECO:0007669"/>
    <property type="project" value="UniProtKB-KW"/>
</dbReference>
<feature type="binding site" evidence="15">
    <location>
        <position position="144"/>
    </location>
    <ligand>
        <name>S-adenosyl-L-methionine</name>
        <dbReference type="ChEBI" id="CHEBI:59789"/>
        <label>1</label>
    </ligand>
</feature>
<dbReference type="SFLD" id="SFLDS00029">
    <property type="entry name" value="Radical_SAM"/>
    <property type="match status" value="1"/>
</dbReference>
<dbReference type="InterPro" id="IPR013785">
    <property type="entry name" value="Aldolase_TIM"/>
</dbReference>
<dbReference type="PANTHER" id="PTHR13932:SF6">
    <property type="entry name" value="OXYGEN-INDEPENDENT COPROPORPHYRINOGEN III OXIDASE"/>
    <property type="match status" value="1"/>
</dbReference>
<evidence type="ECO:0000256" key="16">
    <source>
        <dbReference type="PIRSR" id="PIRSR000167-2"/>
    </source>
</evidence>
<evidence type="ECO:0000259" key="17">
    <source>
        <dbReference type="PROSITE" id="PS51918"/>
    </source>
</evidence>
<feature type="binding site" evidence="15">
    <location>
        <position position="242"/>
    </location>
    <ligand>
        <name>S-adenosyl-L-methionine</name>
        <dbReference type="ChEBI" id="CHEBI:59789"/>
        <label>2</label>
    </ligand>
</feature>
<dbReference type="GO" id="GO:0051989">
    <property type="term" value="F:coproporphyrinogen dehydrogenase activity"/>
    <property type="evidence" value="ECO:0007669"/>
    <property type="project" value="UniProtKB-EC"/>
</dbReference>
<dbReference type="GO" id="GO:0006782">
    <property type="term" value="P:protoporphyrinogen IX biosynthetic process"/>
    <property type="evidence" value="ECO:0007669"/>
    <property type="project" value="UniProtKB-UniPathway"/>
</dbReference>
<keyword evidence="12 14" id="KW-0627">Porphyrin biosynthesis</keyword>
<comment type="similarity">
    <text evidence="3 14">Belongs to the anaerobic coproporphyrinogen-III oxidase family.</text>
</comment>
<comment type="subcellular location">
    <subcellularLocation>
        <location evidence="1 14">Cytoplasm</location>
    </subcellularLocation>
</comment>
<comment type="catalytic activity">
    <reaction evidence="13 14">
        <text>coproporphyrinogen III + 2 S-adenosyl-L-methionine = protoporphyrinogen IX + 2 5'-deoxyadenosine + 2 L-methionine + 2 CO2</text>
        <dbReference type="Rhea" id="RHEA:15425"/>
        <dbReference type="ChEBI" id="CHEBI:16526"/>
        <dbReference type="ChEBI" id="CHEBI:17319"/>
        <dbReference type="ChEBI" id="CHEBI:57307"/>
        <dbReference type="ChEBI" id="CHEBI:57309"/>
        <dbReference type="ChEBI" id="CHEBI:57844"/>
        <dbReference type="ChEBI" id="CHEBI:59789"/>
        <dbReference type="EC" id="1.3.98.3"/>
    </reaction>
</comment>
<dbReference type="SMART" id="SM00729">
    <property type="entry name" value="Elp3"/>
    <property type="match status" value="1"/>
</dbReference>
<dbReference type="InterPro" id="IPR034505">
    <property type="entry name" value="Coproporphyrinogen-III_oxidase"/>
</dbReference>
<dbReference type="GO" id="GO:0046872">
    <property type="term" value="F:metal ion binding"/>
    <property type="evidence" value="ECO:0007669"/>
    <property type="project" value="UniProtKB-KW"/>
</dbReference>
<evidence type="ECO:0000256" key="2">
    <source>
        <dbReference type="ARBA" id="ARBA00004785"/>
    </source>
</evidence>
<dbReference type="UniPathway" id="UPA00251">
    <property type="reaction ID" value="UER00323"/>
</dbReference>
<evidence type="ECO:0000256" key="10">
    <source>
        <dbReference type="ARBA" id="ARBA00023004"/>
    </source>
</evidence>
<dbReference type="Gene3D" id="3.20.20.70">
    <property type="entry name" value="Aldolase class I"/>
    <property type="match status" value="1"/>
</dbReference>
<dbReference type="GO" id="GO:0004109">
    <property type="term" value="F:coproporphyrinogen oxidase activity"/>
    <property type="evidence" value="ECO:0007669"/>
    <property type="project" value="InterPro"/>
</dbReference>
<feature type="binding site" evidence="15">
    <location>
        <position position="183"/>
    </location>
    <ligand>
        <name>S-adenosyl-L-methionine</name>
        <dbReference type="ChEBI" id="CHEBI:59789"/>
        <label>2</label>
    </ligand>
</feature>
<feature type="binding site" evidence="16">
    <location>
        <position position="64"/>
    </location>
    <ligand>
        <name>[4Fe-4S] cluster</name>
        <dbReference type="ChEBI" id="CHEBI:49883"/>
        <note>4Fe-4S-S-AdoMet</note>
    </ligand>
</feature>
<evidence type="ECO:0000256" key="3">
    <source>
        <dbReference type="ARBA" id="ARBA00005493"/>
    </source>
</evidence>
<dbReference type="AlphaFoldDB" id="A0A0P7J7F9"/>
<evidence type="ECO:0000256" key="11">
    <source>
        <dbReference type="ARBA" id="ARBA00023014"/>
    </source>
</evidence>
<keyword evidence="5 14" id="KW-0004">4Fe-4S</keyword>
<keyword evidence="10 14" id="KW-0408">Iron</keyword>
<dbReference type="NCBIfam" id="TIGR00538">
    <property type="entry name" value="hemN"/>
    <property type="match status" value="1"/>
</dbReference>
<dbReference type="PIRSF" id="PIRSF000167">
    <property type="entry name" value="HemN"/>
    <property type="match status" value="1"/>
</dbReference>
<evidence type="ECO:0000256" key="4">
    <source>
        <dbReference type="ARBA" id="ARBA00011245"/>
    </source>
</evidence>
<evidence type="ECO:0000256" key="12">
    <source>
        <dbReference type="ARBA" id="ARBA00023244"/>
    </source>
</evidence>
<evidence type="ECO:0000313" key="18">
    <source>
        <dbReference type="EMBL" id="KPN64335.1"/>
    </source>
</evidence>
<keyword evidence="7 14" id="KW-0949">S-adenosyl-L-methionine</keyword>
<name>A0A0P7J7F9_9RHOB</name>
<dbReference type="Gene3D" id="1.10.10.920">
    <property type="match status" value="1"/>
</dbReference>
<reference evidence="18 19" key="1">
    <citation type="submission" date="2015-09" db="EMBL/GenBank/DDBJ databases">
        <title>Draft genome sequence of Aliiroseovarius crassostreae CV919-312TSm, the causative agent of Roseovarius Oyster Disease (formerly Juvenile Oyster Disease).</title>
        <authorList>
            <person name="Kessner L."/>
            <person name="Spinard E."/>
            <person name="Nelson D."/>
        </authorList>
    </citation>
    <scope>NUCLEOTIDE SEQUENCE [LARGE SCALE GENOMIC DNA]</scope>
    <source>
        <strain evidence="18 19">CV919-312</strain>
    </source>
</reference>
<evidence type="ECO:0000256" key="5">
    <source>
        <dbReference type="ARBA" id="ARBA00022485"/>
    </source>
</evidence>
<dbReference type="PROSITE" id="PS51918">
    <property type="entry name" value="RADICAL_SAM"/>
    <property type="match status" value="1"/>
</dbReference>
<sequence>MQTLTQLRRLGLFDARVPRYTSYPTAPHFKPGFGPDVVANWIQAIPAGDTVSLYVHIPFCRRLCWFCACRTQGTATAEPVRAYLDTLKQELATLKGIVAPGVKIEHLHWGGGTPTLLQPEMITELTAAILDTMPLADEAQFSVEIDPSEVDAARLDALAEAGMNRASIGVQDFDPMIQEVIGRPQSYEITKDTVDGLRERGITSLNMDILYGLPHQNEARITDSVNKLISLAPDRVALFGYAHVPWMARRQNLIPTEALPTPEGRLELFNTARNLFLEAGFDEIGIDHFAKPGDGLTTAHKTGTMRRNFQGYTEDSSEVLIGIGASSISRYPQGYAQNEPATSKYQAAARAGTLTTAKGHAFDHEDRVRGRIIELLLCDFEVDFAQVAEELNDDPARLAAMADGLDEAMPETLDFEGSKMLIRKEAYPLARIIARYFDAYEMNEAGHSQAV</sequence>
<feature type="binding site" evidence="15">
    <location>
        <begin position="112"/>
        <end position="113"/>
    </location>
    <ligand>
        <name>S-adenosyl-L-methionine</name>
        <dbReference type="ChEBI" id="CHEBI:59789"/>
        <label>2</label>
    </ligand>
</feature>
<evidence type="ECO:0000313" key="19">
    <source>
        <dbReference type="Proteomes" id="UP000050471"/>
    </source>
</evidence>
<feature type="binding site" evidence="15">
    <location>
        <position position="208"/>
    </location>
    <ligand>
        <name>S-adenosyl-L-methionine</name>
        <dbReference type="ChEBI" id="CHEBI:59789"/>
        <label>2</label>
    </ligand>
</feature>
<accession>A0A0P7J7F9</accession>
<keyword evidence="9 14" id="KW-0560">Oxidoreductase</keyword>
<dbReference type="InterPro" id="IPR007197">
    <property type="entry name" value="rSAM"/>
</dbReference>
<dbReference type="SFLD" id="SFLDG01065">
    <property type="entry name" value="anaerobic_coproporphyrinogen-I"/>
    <property type="match status" value="1"/>
</dbReference>
<dbReference type="CDD" id="cd01335">
    <property type="entry name" value="Radical_SAM"/>
    <property type="match status" value="1"/>
</dbReference>
<feature type="domain" description="Radical SAM core" evidence="17">
    <location>
        <begin position="45"/>
        <end position="278"/>
    </location>
</feature>
<evidence type="ECO:0000256" key="13">
    <source>
        <dbReference type="ARBA" id="ARBA00048321"/>
    </source>
</evidence>
<keyword evidence="8 14" id="KW-0479">Metal-binding</keyword>
<dbReference type="OrthoDB" id="9808022at2"/>
<evidence type="ECO:0000256" key="14">
    <source>
        <dbReference type="PIRNR" id="PIRNR000167"/>
    </source>
</evidence>
<feature type="binding site" evidence="15">
    <location>
        <position position="111"/>
    </location>
    <ligand>
        <name>S-adenosyl-L-methionine</name>
        <dbReference type="ChEBI" id="CHEBI:59789"/>
        <label>1</label>
    </ligand>
</feature>
<dbReference type="RefSeq" id="WP_055188479.1">
    <property type="nucleotide sequence ID" value="NZ_FPBS01000001.1"/>
</dbReference>
<evidence type="ECO:0000256" key="7">
    <source>
        <dbReference type="ARBA" id="ARBA00022691"/>
    </source>
</evidence>
<comment type="pathway">
    <text evidence="2 14">Porphyrin-containing compound metabolism; protoporphyrin-IX biosynthesis; protoporphyrinogen-IX from coproporphyrinogen-III (AdoMet route): step 1/1.</text>
</comment>
<gene>
    <name evidence="18" type="ORF">AKJ29_17050</name>
</gene>
<evidence type="ECO:0000256" key="6">
    <source>
        <dbReference type="ARBA" id="ARBA00022490"/>
    </source>
</evidence>
<evidence type="ECO:0000256" key="15">
    <source>
        <dbReference type="PIRSR" id="PIRSR000167-1"/>
    </source>
</evidence>
<keyword evidence="11 14" id="KW-0411">Iron-sulfur</keyword>
<protein>
    <recommendedName>
        <fullName evidence="14">Coproporphyrinogen-III oxidase</fullName>
        <ecNumber evidence="14">1.3.98.3</ecNumber>
    </recommendedName>
</protein>
<dbReference type="InterPro" id="IPR004558">
    <property type="entry name" value="Coprogen_oxidase_HemN"/>
</dbReference>
<comment type="subunit">
    <text evidence="4">Monomer.</text>
</comment>
<feature type="binding site" evidence="16">
    <location>
        <position position="60"/>
    </location>
    <ligand>
        <name>[4Fe-4S] cluster</name>
        <dbReference type="ChEBI" id="CHEBI:49883"/>
        <note>4Fe-4S-S-AdoMet</note>
    </ligand>
</feature>
<dbReference type="EC" id="1.3.98.3" evidence="14"/>
<keyword evidence="19" id="KW-1185">Reference proteome</keyword>
<proteinExistence type="inferred from homology"/>
<keyword evidence="6 14" id="KW-0963">Cytoplasm</keyword>
<organism evidence="18 19">
    <name type="scientific">Aliiroseovarius crassostreae</name>
    <dbReference type="NCBI Taxonomy" id="154981"/>
    <lineage>
        <taxon>Bacteria</taxon>
        <taxon>Pseudomonadati</taxon>
        <taxon>Pseudomonadota</taxon>
        <taxon>Alphaproteobacteria</taxon>
        <taxon>Rhodobacterales</taxon>
        <taxon>Paracoccaceae</taxon>
        <taxon>Aliiroseovarius</taxon>
    </lineage>
</organism>
<comment type="cofactor">
    <cofactor evidence="14 16">
        <name>[4Fe-4S] cluster</name>
        <dbReference type="ChEBI" id="CHEBI:49883"/>
    </cofactor>
    <text evidence="14 16">Binds 1 [4Fe-4S] cluster. The cluster is coordinated with 3 cysteines and an exchangeable S-adenosyl-L-methionine.</text>
</comment>
<feature type="binding site" evidence="15">
    <location>
        <position position="328"/>
    </location>
    <ligand>
        <name>S-adenosyl-L-methionine</name>
        <dbReference type="ChEBI" id="CHEBI:59789"/>
        <label>1</label>
    </ligand>
</feature>
<dbReference type="Proteomes" id="UP000050471">
    <property type="component" value="Unassembled WGS sequence"/>
</dbReference>
<dbReference type="Pfam" id="PF04055">
    <property type="entry name" value="Radical_SAM"/>
    <property type="match status" value="1"/>
</dbReference>
<feature type="binding site" evidence="15">
    <location>
        <position position="171"/>
    </location>
    <ligand>
        <name>S-adenosyl-L-methionine</name>
        <dbReference type="ChEBI" id="CHEBI:59789"/>
        <label>2</label>
    </ligand>
</feature>
<evidence type="ECO:0000256" key="1">
    <source>
        <dbReference type="ARBA" id="ARBA00004496"/>
    </source>
</evidence>
<comment type="caution">
    <text evidence="18">The sequence shown here is derived from an EMBL/GenBank/DDBJ whole genome shotgun (WGS) entry which is preliminary data.</text>
</comment>
<feature type="binding site" evidence="16">
    <location>
        <position position="67"/>
    </location>
    <ligand>
        <name>[4Fe-4S] cluster</name>
        <dbReference type="ChEBI" id="CHEBI:49883"/>
        <note>4Fe-4S-S-AdoMet</note>
    </ligand>
</feature>
<feature type="binding site" evidence="15">
    <location>
        <position position="54"/>
    </location>
    <ligand>
        <name>S-adenosyl-L-methionine</name>
        <dbReference type="ChEBI" id="CHEBI:59789"/>
        <label>1</label>
    </ligand>
</feature>
<evidence type="ECO:0000256" key="8">
    <source>
        <dbReference type="ARBA" id="ARBA00022723"/>
    </source>
</evidence>
<dbReference type="PANTHER" id="PTHR13932">
    <property type="entry name" value="COPROPORPHYRINIGEN III OXIDASE"/>
    <property type="match status" value="1"/>
</dbReference>